<dbReference type="FunCoup" id="F0Z7M1">
    <property type="interactions" value="398"/>
</dbReference>
<dbReference type="GeneID" id="10509342"/>
<dbReference type="OrthoDB" id="330637at2759"/>
<evidence type="ECO:0000313" key="1">
    <source>
        <dbReference type="EMBL" id="EGC40088.1"/>
    </source>
</evidence>
<organism evidence="1 2">
    <name type="scientific">Dictyostelium purpureum</name>
    <name type="common">Slime mold</name>
    <dbReference type="NCBI Taxonomy" id="5786"/>
    <lineage>
        <taxon>Eukaryota</taxon>
        <taxon>Amoebozoa</taxon>
        <taxon>Evosea</taxon>
        <taxon>Eumycetozoa</taxon>
        <taxon>Dictyostelia</taxon>
        <taxon>Dictyosteliales</taxon>
        <taxon>Dictyosteliaceae</taxon>
        <taxon>Dictyostelium</taxon>
    </lineage>
</organism>
<dbReference type="KEGG" id="dpp:DICPUDRAFT_74399"/>
<keyword evidence="2" id="KW-1185">Reference proteome</keyword>
<dbReference type="Proteomes" id="UP000001064">
    <property type="component" value="Unassembled WGS sequence"/>
</dbReference>
<dbReference type="RefSeq" id="XP_003283437.1">
    <property type="nucleotide sequence ID" value="XM_003283389.1"/>
</dbReference>
<dbReference type="GO" id="GO:0006355">
    <property type="term" value="P:regulation of DNA-templated transcription"/>
    <property type="evidence" value="ECO:0007669"/>
    <property type="project" value="InterPro"/>
</dbReference>
<reference evidence="2" key="1">
    <citation type="journal article" date="2011" name="Genome Biol.">
        <title>Comparative genomics of the social amoebae Dictyostelium discoideum and Dictyostelium purpureum.</title>
        <authorList>
            <consortium name="US DOE Joint Genome Institute (JGI-PGF)"/>
            <person name="Sucgang R."/>
            <person name="Kuo A."/>
            <person name="Tian X."/>
            <person name="Salerno W."/>
            <person name="Parikh A."/>
            <person name="Feasley C.L."/>
            <person name="Dalin E."/>
            <person name="Tu H."/>
            <person name="Huang E."/>
            <person name="Barry K."/>
            <person name="Lindquist E."/>
            <person name="Shapiro H."/>
            <person name="Bruce D."/>
            <person name="Schmutz J."/>
            <person name="Salamov A."/>
            <person name="Fey P."/>
            <person name="Gaudet P."/>
            <person name="Anjard C."/>
            <person name="Babu M.M."/>
            <person name="Basu S."/>
            <person name="Bushmanova Y."/>
            <person name="van der Wel H."/>
            <person name="Katoh-Kurasawa M."/>
            <person name="Dinh C."/>
            <person name="Coutinho P.M."/>
            <person name="Saito T."/>
            <person name="Elias M."/>
            <person name="Schaap P."/>
            <person name="Kay R.R."/>
            <person name="Henrissat B."/>
            <person name="Eichinger L."/>
            <person name="Rivero F."/>
            <person name="Putnam N.H."/>
            <person name="West C.M."/>
            <person name="Loomis W.F."/>
            <person name="Chisholm R.L."/>
            <person name="Shaulsky G."/>
            <person name="Strassmann J.E."/>
            <person name="Queller D.C."/>
            <person name="Kuspa A."/>
            <person name="Grigoriev I.V."/>
        </authorList>
    </citation>
    <scope>NUCLEOTIDE SEQUENCE [LARGE SCALE GENOMIC DNA]</scope>
    <source>
        <strain evidence="2">QSDP1</strain>
    </source>
</reference>
<dbReference type="GO" id="GO:0070176">
    <property type="term" value="C:DRM complex"/>
    <property type="evidence" value="ECO:0007669"/>
    <property type="project" value="InterPro"/>
</dbReference>
<dbReference type="eggNOG" id="ENOG502RIIX">
    <property type="taxonomic scope" value="Eukaryota"/>
</dbReference>
<dbReference type="EMBL" id="GL870947">
    <property type="protein sequence ID" value="EGC40088.1"/>
    <property type="molecule type" value="Genomic_DNA"/>
</dbReference>
<sequence>MSDEEKVKQLVEFLAALVDDRFKEKFTELSKAPKDSLVGYIQTLEDWALTLGVSEQKQLQVGKLLGILNDPDELYEDSEMVLENNHNMNIPNNININNNVNNINSNFNNNK</sequence>
<dbReference type="OMA" id="NCENTNH"/>
<evidence type="ECO:0000313" key="2">
    <source>
        <dbReference type="Proteomes" id="UP000001064"/>
    </source>
</evidence>
<dbReference type="VEuPathDB" id="AmoebaDB:DICPUDRAFT_74399"/>
<proteinExistence type="predicted"/>
<gene>
    <name evidence="1" type="ORF">DICPUDRAFT_74399</name>
</gene>
<name>F0Z7M1_DICPU</name>
<dbReference type="Pfam" id="PF10044">
    <property type="entry name" value="LIN52"/>
    <property type="match status" value="1"/>
</dbReference>
<protein>
    <submittedName>
        <fullName evidence="1">Uncharacterized protein</fullName>
    </submittedName>
</protein>
<dbReference type="InParanoid" id="F0Z7M1"/>
<accession>F0Z7M1</accession>
<dbReference type="InterPro" id="IPR018737">
    <property type="entry name" value="DREAM_LIN52"/>
</dbReference>
<dbReference type="AlphaFoldDB" id="F0Z7M1"/>